<evidence type="ECO:0000259" key="1">
    <source>
        <dbReference type="PROSITE" id="PS50011"/>
    </source>
</evidence>
<reference evidence="2" key="1">
    <citation type="journal article" date="2021" name="Nat. Commun.">
        <title>Genetic determinants of endophytism in the Arabidopsis root mycobiome.</title>
        <authorList>
            <person name="Mesny F."/>
            <person name="Miyauchi S."/>
            <person name="Thiergart T."/>
            <person name="Pickel B."/>
            <person name="Atanasova L."/>
            <person name="Karlsson M."/>
            <person name="Huettel B."/>
            <person name="Barry K.W."/>
            <person name="Haridas S."/>
            <person name="Chen C."/>
            <person name="Bauer D."/>
            <person name="Andreopoulos W."/>
            <person name="Pangilinan J."/>
            <person name="LaButti K."/>
            <person name="Riley R."/>
            <person name="Lipzen A."/>
            <person name="Clum A."/>
            <person name="Drula E."/>
            <person name="Henrissat B."/>
            <person name="Kohler A."/>
            <person name="Grigoriev I.V."/>
            <person name="Martin F.M."/>
            <person name="Hacquard S."/>
        </authorList>
    </citation>
    <scope>NUCLEOTIDE SEQUENCE</scope>
    <source>
        <strain evidence="2">MPI-CAGE-CH-0235</strain>
    </source>
</reference>
<evidence type="ECO:0000313" key="3">
    <source>
        <dbReference type="Proteomes" id="UP000813444"/>
    </source>
</evidence>
<dbReference type="InterPro" id="IPR000719">
    <property type="entry name" value="Prot_kinase_dom"/>
</dbReference>
<dbReference type="InterPro" id="IPR011009">
    <property type="entry name" value="Kinase-like_dom_sf"/>
</dbReference>
<feature type="domain" description="Protein kinase" evidence="1">
    <location>
        <begin position="190"/>
        <end position="554"/>
    </location>
</feature>
<dbReference type="GO" id="GO:0005524">
    <property type="term" value="F:ATP binding"/>
    <property type="evidence" value="ECO:0007669"/>
    <property type="project" value="InterPro"/>
</dbReference>
<proteinExistence type="predicted"/>
<name>A0A8K0SS32_9HYPO</name>
<evidence type="ECO:0000313" key="2">
    <source>
        <dbReference type="EMBL" id="KAH7313555.1"/>
    </source>
</evidence>
<dbReference type="EMBL" id="JAGPNK010000009">
    <property type="protein sequence ID" value="KAH7313555.1"/>
    <property type="molecule type" value="Genomic_DNA"/>
</dbReference>
<dbReference type="Proteomes" id="UP000813444">
    <property type="component" value="Unassembled WGS sequence"/>
</dbReference>
<accession>A0A8K0SS32</accession>
<comment type="caution">
    <text evidence="2">The sequence shown here is derived from an EMBL/GenBank/DDBJ whole genome shotgun (WGS) entry which is preliminary data.</text>
</comment>
<organism evidence="2 3">
    <name type="scientific">Stachybotrys elegans</name>
    <dbReference type="NCBI Taxonomy" id="80388"/>
    <lineage>
        <taxon>Eukaryota</taxon>
        <taxon>Fungi</taxon>
        <taxon>Dikarya</taxon>
        <taxon>Ascomycota</taxon>
        <taxon>Pezizomycotina</taxon>
        <taxon>Sordariomycetes</taxon>
        <taxon>Hypocreomycetidae</taxon>
        <taxon>Hypocreales</taxon>
        <taxon>Stachybotryaceae</taxon>
        <taxon>Stachybotrys</taxon>
    </lineage>
</organism>
<dbReference type="SUPFAM" id="SSF56112">
    <property type="entry name" value="Protein kinase-like (PK-like)"/>
    <property type="match status" value="1"/>
</dbReference>
<dbReference type="PANTHER" id="PTHR37542:SF1">
    <property type="entry name" value="PRION-INHIBITION AND PROPAGATION HELO DOMAIN-CONTAINING PROTEIN"/>
    <property type="match status" value="1"/>
</dbReference>
<sequence>MSGVELGLGILGAIDVCYRYGKALLETCQAFHDADSRLGESALRVEVCWMRIESQLHVVRKLAPSLDERHRDVQQRTLEVLLNKLRMADLRLAKLTKSPDSQLSQSRSASSSAMVEARRWKFALMRDGIAEAIADLEAWQALFDPAWFLMMKMASPEVDNQLEMTRKELPHASEKGSSSSIPAARDLRRALKPEHSSSGGQSTVFLPQDGLAPSSVRAIHLSTASTAQRVDNGHMVVLDPINCTSRPHVRFVLKDAREFAKRLKRADPSAFGMLECKGILQEEGEKQTPSGVSRHAGSTSGLSFVFRLPSEVAPLQSLRHRLVGGHESRHDSLSERFALARQLVAAVSYVHIFGFVHKNIRPETVLLLRRMHGENREGRSELVENAVLVGFDVLRGADERTRRVSDEDWEKNLYRHPTRQGRMPEVDYEMRHDIYSVGVCLLEIGLWENFVAYEDGDLVPMLGPGLASDGAGEAGTDLLRDPVRLKGRLQGLARGKLRRNMGTLYSEVVETCLTCLDEGNLDFGDEEEFQDEDGIAVDVRYIEKVVAKLGSIAI</sequence>
<dbReference type="AlphaFoldDB" id="A0A8K0SS32"/>
<protein>
    <recommendedName>
        <fullName evidence="1">Protein kinase domain-containing protein</fullName>
    </recommendedName>
</protein>
<dbReference type="GO" id="GO:0004672">
    <property type="term" value="F:protein kinase activity"/>
    <property type="evidence" value="ECO:0007669"/>
    <property type="project" value="InterPro"/>
</dbReference>
<keyword evidence="3" id="KW-1185">Reference proteome</keyword>
<dbReference type="PANTHER" id="PTHR37542">
    <property type="entry name" value="HELO DOMAIN-CONTAINING PROTEIN-RELATED"/>
    <property type="match status" value="1"/>
</dbReference>
<dbReference type="Gene3D" id="1.10.510.10">
    <property type="entry name" value="Transferase(Phosphotransferase) domain 1"/>
    <property type="match status" value="1"/>
</dbReference>
<dbReference type="OrthoDB" id="1911848at2759"/>
<dbReference type="PROSITE" id="PS50011">
    <property type="entry name" value="PROTEIN_KINASE_DOM"/>
    <property type="match status" value="1"/>
</dbReference>
<gene>
    <name evidence="2" type="ORF">B0I35DRAFT_275439</name>
</gene>